<accession>A0A4R2GVC9</accession>
<gene>
    <name evidence="1" type="ORF">EV652_1232</name>
</gene>
<dbReference type="EMBL" id="SLWN01000023">
    <property type="protein sequence ID" value="TCO14798.1"/>
    <property type="molecule type" value="Genomic_DNA"/>
</dbReference>
<organism evidence="1 2">
    <name type="scientific">Kribbella steppae</name>
    <dbReference type="NCBI Taxonomy" id="2512223"/>
    <lineage>
        <taxon>Bacteria</taxon>
        <taxon>Bacillati</taxon>
        <taxon>Actinomycetota</taxon>
        <taxon>Actinomycetes</taxon>
        <taxon>Propionibacteriales</taxon>
        <taxon>Kribbellaceae</taxon>
        <taxon>Kribbella</taxon>
    </lineage>
</organism>
<reference evidence="1 2" key="1">
    <citation type="journal article" date="2015" name="Stand. Genomic Sci.">
        <title>Genomic Encyclopedia of Bacterial and Archaeal Type Strains, Phase III: the genomes of soil and plant-associated and newly described type strains.</title>
        <authorList>
            <person name="Whitman W.B."/>
            <person name="Woyke T."/>
            <person name="Klenk H.P."/>
            <person name="Zhou Y."/>
            <person name="Lilburn T.G."/>
            <person name="Beck B.J."/>
            <person name="De Vos P."/>
            <person name="Vandamme P."/>
            <person name="Eisen J.A."/>
            <person name="Garrity G."/>
            <person name="Hugenholtz P."/>
            <person name="Kyrpides N.C."/>
        </authorList>
    </citation>
    <scope>NUCLEOTIDE SEQUENCE [LARGE SCALE GENOMIC DNA]</scope>
    <source>
        <strain evidence="1 2">VKM Ac-2572</strain>
    </source>
</reference>
<sequence length="43" mass="4865">MEPLRIVSLNAYPAGYQLVHDFAERNGHEIVLVVTLPHSTRYG</sequence>
<proteinExistence type="predicted"/>
<dbReference type="AlphaFoldDB" id="A0A4R2GVC9"/>
<evidence type="ECO:0000313" key="1">
    <source>
        <dbReference type="EMBL" id="TCO14798.1"/>
    </source>
</evidence>
<name>A0A4R2GVC9_9ACTN</name>
<comment type="caution">
    <text evidence="1">The sequence shown here is derived from an EMBL/GenBank/DDBJ whole genome shotgun (WGS) entry which is preliminary data.</text>
</comment>
<dbReference type="Proteomes" id="UP000294508">
    <property type="component" value="Unassembled WGS sequence"/>
</dbReference>
<evidence type="ECO:0000313" key="2">
    <source>
        <dbReference type="Proteomes" id="UP000294508"/>
    </source>
</evidence>
<keyword evidence="2" id="KW-1185">Reference proteome</keyword>
<protein>
    <submittedName>
        <fullName evidence="1">Uncharacterized protein</fullName>
    </submittedName>
</protein>